<organism evidence="1 2">
    <name type="scientific">Araneus ventricosus</name>
    <name type="common">Orbweaver spider</name>
    <name type="synonym">Epeira ventricosa</name>
    <dbReference type="NCBI Taxonomy" id="182803"/>
    <lineage>
        <taxon>Eukaryota</taxon>
        <taxon>Metazoa</taxon>
        <taxon>Ecdysozoa</taxon>
        <taxon>Arthropoda</taxon>
        <taxon>Chelicerata</taxon>
        <taxon>Arachnida</taxon>
        <taxon>Araneae</taxon>
        <taxon>Araneomorphae</taxon>
        <taxon>Entelegynae</taxon>
        <taxon>Araneoidea</taxon>
        <taxon>Araneidae</taxon>
        <taxon>Araneus</taxon>
    </lineage>
</organism>
<dbReference type="EMBL" id="BGPR01027823">
    <property type="protein sequence ID" value="GBN98613.1"/>
    <property type="molecule type" value="Genomic_DNA"/>
</dbReference>
<comment type="caution">
    <text evidence="1">The sequence shown here is derived from an EMBL/GenBank/DDBJ whole genome shotgun (WGS) entry which is preliminary data.</text>
</comment>
<sequence>LVSSEHITILSFALECTFNPYTWNVTSKGMRSRRIRNGVPTFQENINCAGLSYLNSDDGTHLLQEELGP</sequence>
<reference evidence="1 2" key="1">
    <citation type="journal article" date="2019" name="Sci. Rep.">
        <title>Orb-weaving spider Araneus ventricosus genome elucidates the spidroin gene catalogue.</title>
        <authorList>
            <person name="Kono N."/>
            <person name="Nakamura H."/>
            <person name="Ohtoshi R."/>
            <person name="Moran D.A.P."/>
            <person name="Shinohara A."/>
            <person name="Yoshida Y."/>
            <person name="Fujiwara M."/>
            <person name="Mori M."/>
            <person name="Tomita M."/>
            <person name="Arakawa K."/>
        </authorList>
    </citation>
    <scope>NUCLEOTIDE SEQUENCE [LARGE SCALE GENOMIC DNA]</scope>
</reference>
<evidence type="ECO:0000313" key="2">
    <source>
        <dbReference type="Proteomes" id="UP000499080"/>
    </source>
</evidence>
<dbReference type="AlphaFoldDB" id="A0A4Y2TFS0"/>
<proteinExistence type="predicted"/>
<name>A0A4Y2TFS0_ARAVE</name>
<protein>
    <submittedName>
        <fullName evidence="1">Uncharacterized protein</fullName>
    </submittedName>
</protein>
<evidence type="ECO:0000313" key="1">
    <source>
        <dbReference type="EMBL" id="GBN98613.1"/>
    </source>
</evidence>
<keyword evidence="2" id="KW-1185">Reference proteome</keyword>
<accession>A0A4Y2TFS0</accession>
<dbReference type="Proteomes" id="UP000499080">
    <property type="component" value="Unassembled WGS sequence"/>
</dbReference>
<feature type="non-terminal residue" evidence="1">
    <location>
        <position position="1"/>
    </location>
</feature>
<gene>
    <name evidence="1" type="ORF">AVEN_8126_1</name>
</gene>